<feature type="domain" description="Phospholipid/glycerol acyltransferase" evidence="5">
    <location>
        <begin position="96"/>
        <end position="204"/>
    </location>
</feature>
<evidence type="ECO:0000256" key="4">
    <source>
        <dbReference type="SAM" id="Phobius"/>
    </source>
</evidence>
<feature type="transmembrane region" description="Helical" evidence="4">
    <location>
        <begin position="21"/>
        <end position="43"/>
    </location>
</feature>
<evidence type="ECO:0000313" key="7">
    <source>
        <dbReference type="Proteomes" id="UP000184346"/>
    </source>
</evidence>
<evidence type="ECO:0000256" key="3">
    <source>
        <dbReference type="ARBA" id="ARBA00023315"/>
    </source>
</evidence>
<sequence length="272" mass="29895">MPSVLVMPRLAGSGLDRSWRRIATGGCFLLFAFCALTVGLGIAPLLKLASPDRAVSQRRVRRVVGLACRGFVTVLRGLGLIDYRLVDGERLRHPGRLVLANHPSLIDALFLLAYTPNAGCIVKGRLARHPVTRHVIQSAGFIANRNPRRVIAEACRALENGQSLIVFPEGTRSTPGKPIRLRRGGAIIAFSSGAAITPVRIRCEPSTLVKGIPWYRVAPRKPCFRLEIGEAMIPAEAETTLQATRDLNRRLEAYFNTFLMDEDVTRVERPGT</sequence>
<gene>
    <name evidence="6" type="ORF">SAMN02745148_02050</name>
</gene>
<dbReference type="AlphaFoldDB" id="A0A1M4ZT85"/>
<evidence type="ECO:0000313" key="6">
    <source>
        <dbReference type="EMBL" id="SHF21273.1"/>
    </source>
</evidence>
<keyword evidence="4" id="KW-0812">Transmembrane</keyword>
<keyword evidence="4" id="KW-1133">Transmembrane helix</keyword>
<dbReference type="STRING" id="1121942.SAMN02745148_02050"/>
<dbReference type="Pfam" id="PF01553">
    <property type="entry name" value="Acyltransferase"/>
    <property type="match status" value="1"/>
</dbReference>
<organism evidence="6 7">
    <name type="scientific">Modicisalibacter ilicicola DSM 19980</name>
    <dbReference type="NCBI Taxonomy" id="1121942"/>
    <lineage>
        <taxon>Bacteria</taxon>
        <taxon>Pseudomonadati</taxon>
        <taxon>Pseudomonadota</taxon>
        <taxon>Gammaproteobacteria</taxon>
        <taxon>Oceanospirillales</taxon>
        <taxon>Halomonadaceae</taxon>
        <taxon>Modicisalibacter</taxon>
    </lineage>
</organism>
<dbReference type="GO" id="GO:0006654">
    <property type="term" value="P:phosphatidic acid biosynthetic process"/>
    <property type="evidence" value="ECO:0007669"/>
    <property type="project" value="TreeGrafter"/>
</dbReference>
<evidence type="ECO:0000256" key="2">
    <source>
        <dbReference type="ARBA" id="ARBA00022679"/>
    </source>
</evidence>
<comment type="pathway">
    <text evidence="1">Lipid metabolism.</text>
</comment>
<keyword evidence="2 6" id="KW-0808">Transferase</keyword>
<dbReference type="OrthoDB" id="9812274at2"/>
<accession>A0A1M4ZT85</accession>
<evidence type="ECO:0000256" key="1">
    <source>
        <dbReference type="ARBA" id="ARBA00005189"/>
    </source>
</evidence>
<keyword evidence="3 6" id="KW-0012">Acyltransferase</keyword>
<keyword evidence="4" id="KW-0472">Membrane</keyword>
<dbReference type="SUPFAM" id="SSF69593">
    <property type="entry name" value="Glycerol-3-phosphate (1)-acyltransferase"/>
    <property type="match status" value="1"/>
</dbReference>
<protein>
    <submittedName>
        <fullName evidence="6">1-acyl-sn-glycerol-3-phosphate acyltransferases</fullName>
    </submittedName>
</protein>
<dbReference type="PANTHER" id="PTHR10434:SF66">
    <property type="entry name" value="PHOSPHOLIPID_GLYCEROL ACYLTRANSFERASE DOMAIN-CONTAINING PROTEIN"/>
    <property type="match status" value="1"/>
</dbReference>
<dbReference type="CDD" id="cd07989">
    <property type="entry name" value="LPLAT_AGPAT-like"/>
    <property type="match status" value="1"/>
</dbReference>
<dbReference type="SMART" id="SM00563">
    <property type="entry name" value="PlsC"/>
    <property type="match status" value="1"/>
</dbReference>
<proteinExistence type="predicted"/>
<dbReference type="PANTHER" id="PTHR10434">
    <property type="entry name" value="1-ACYL-SN-GLYCEROL-3-PHOSPHATE ACYLTRANSFERASE"/>
    <property type="match status" value="1"/>
</dbReference>
<dbReference type="GO" id="GO:0003841">
    <property type="term" value="F:1-acylglycerol-3-phosphate O-acyltransferase activity"/>
    <property type="evidence" value="ECO:0007669"/>
    <property type="project" value="TreeGrafter"/>
</dbReference>
<dbReference type="Proteomes" id="UP000184346">
    <property type="component" value="Unassembled WGS sequence"/>
</dbReference>
<dbReference type="RefSeq" id="WP_084671406.1">
    <property type="nucleotide sequence ID" value="NZ_FQUJ01000008.1"/>
</dbReference>
<dbReference type="EMBL" id="FQUJ01000008">
    <property type="protein sequence ID" value="SHF21273.1"/>
    <property type="molecule type" value="Genomic_DNA"/>
</dbReference>
<keyword evidence="7" id="KW-1185">Reference proteome</keyword>
<name>A0A1M4ZT85_9GAMM</name>
<reference evidence="6 7" key="1">
    <citation type="submission" date="2016-11" db="EMBL/GenBank/DDBJ databases">
        <authorList>
            <person name="Jaros S."/>
            <person name="Januszkiewicz K."/>
            <person name="Wedrychowicz H."/>
        </authorList>
    </citation>
    <scope>NUCLEOTIDE SEQUENCE [LARGE SCALE GENOMIC DNA]</scope>
    <source>
        <strain evidence="6 7">DSM 19980</strain>
    </source>
</reference>
<dbReference type="InterPro" id="IPR002123">
    <property type="entry name" value="Plipid/glycerol_acylTrfase"/>
</dbReference>
<evidence type="ECO:0000259" key="5">
    <source>
        <dbReference type="SMART" id="SM00563"/>
    </source>
</evidence>